<feature type="transmembrane region" description="Helical" evidence="2">
    <location>
        <begin position="131"/>
        <end position="151"/>
    </location>
</feature>
<feature type="transmembrane region" description="Helical" evidence="2">
    <location>
        <begin position="47"/>
        <end position="68"/>
    </location>
</feature>
<evidence type="ECO:0000313" key="4">
    <source>
        <dbReference type="Proteomes" id="UP000297245"/>
    </source>
</evidence>
<feature type="compositionally biased region" description="Polar residues" evidence="1">
    <location>
        <begin position="317"/>
        <end position="329"/>
    </location>
</feature>
<keyword evidence="2" id="KW-1133">Transmembrane helix</keyword>
<feature type="transmembrane region" description="Helical" evidence="2">
    <location>
        <begin position="247"/>
        <end position="268"/>
    </location>
</feature>
<keyword evidence="4" id="KW-1185">Reference proteome</keyword>
<feature type="compositionally biased region" description="Basic and acidic residues" evidence="1">
    <location>
        <begin position="351"/>
        <end position="369"/>
    </location>
</feature>
<name>A0A4V4HGD8_DENBC</name>
<reference evidence="3 4" key="1">
    <citation type="journal article" date="2019" name="Nat. Ecol. Evol.">
        <title>Megaphylogeny resolves global patterns of mushroom evolution.</title>
        <authorList>
            <person name="Varga T."/>
            <person name="Krizsan K."/>
            <person name="Foldi C."/>
            <person name="Dima B."/>
            <person name="Sanchez-Garcia M."/>
            <person name="Sanchez-Ramirez S."/>
            <person name="Szollosi G.J."/>
            <person name="Szarkandi J.G."/>
            <person name="Papp V."/>
            <person name="Albert L."/>
            <person name="Andreopoulos W."/>
            <person name="Angelini C."/>
            <person name="Antonin V."/>
            <person name="Barry K.W."/>
            <person name="Bougher N.L."/>
            <person name="Buchanan P."/>
            <person name="Buyck B."/>
            <person name="Bense V."/>
            <person name="Catcheside P."/>
            <person name="Chovatia M."/>
            <person name="Cooper J."/>
            <person name="Damon W."/>
            <person name="Desjardin D."/>
            <person name="Finy P."/>
            <person name="Geml J."/>
            <person name="Haridas S."/>
            <person name="Hughes K."/>
            <person name="Justo A."/>
            <person name="Karasinski D."/>
            <person name="Kautmanova I."/>
            <person name="Kiss B."/>
            <person name="Kocsube S."/>
            <person name="Kotiranta H."/>
            <person name="LaButti K.M."/>
            <person name="Lechner B.E."/>
            <person name="Liimatainen K."/>
            <person name="Lipzen A."/>
            <person name="Lukacs Z."/>
            <person name="Mihaltcheva S."/>
            <person name="Morgado L.N."/>
            <person name="Niskanen T."/>
            <person name="Noordeloos M.E."/>
            <person name="Ohm R.A."/>
            <person name="Ortiz-Santana B."/>
            <person name="Ovrebo C."/>
            <person name="Racz N."/>
            <person name="Riley R."/>
            <person name="Savchenko A."/>
            <person name="Shiryaev A."/>
            <person name="Soop K."/>
            <person name="Spirin V."/>
            <person name="Szebenyi C."/>
            <person name="Tomsovsky M."/>
            <person name="Tulloss R.E."/>
            <person name="Uehling J."/>
            <person name="Grigoriev I.V."/>
            <person name="Vagvolgyi C."/>
            <person name="Papp T."/>
            <person name="Martin F.M."/>
            <person name="Miettinen O."/>
            <person name="Hibbett D.S."/>
            <person name="Nagy L.G."/>
        </authorList>
    </citation>
    <scope>NUCLEOTIDE SEQUENCE [LARGE SCALE GENOMIC DNA]</scope>
    <source>
        <strain evidence="3 4">CBS 962.96</strain>
    </source>
</reference>
<feature type="region of interest" description="Disordered" evidence="1">
    <location>
        <begin position="307"/>
        <end position="369"/>
    </location>
</feature>
<evidence type="ECO:0000313" key="3">
    <source>
        <dbReference type="EMBL" id="THU98435.1"/>
    </source>
</evidence>
<accession>A0A4V4HGD8</accession>
<proteinExistence type="predicted"/>
<evidence type="ECO:0000256" key="2">
    <source>
        <dbReference type="SAM" id="Phobius"/>
    </source>
</evidence>
<dbReference type="AlphaFoldDB" id="A0A4V4HGD8"/>
<evidence type="ECO:0000256" key="1">
    <source>
        <dbReference type="SAM" id="MobiDB-lite"/>
    </source>
</evidence>
<keyword evidence="2" id="KW-0812">Transmembrane</keyword>
<dbReference type="Proteomes" id="UP000297245">
    <property type="component" value="Unassembled WGS sequence"/>
</dbReference>
<dbReference type="OrthoDB" id="3357408at2759"/>
<protein>
    <submittedName>
        <fullName evidence="3">Uncharacterized protein</fullName>
    </submittedName>
</protein>
<organism evidence="3 4">
    <name type="scientific">Dendrothele bispora (strain CBS 962.96)</name>
    <dbReference type="NCBI Taxonomy" id="1314807"/>
    <lineage>
        <taxon>Eukaryota</taxon>
        <taxon>Fungi</taxon>
        <taxon>Dikarya</taxon>
        <taxon>Basidiomycota</taxon>
        <taxon>Agaricomycotina</taxon>
        <taxon>Agaricomycetes</taxon>
        <taxon>Agaricomycetidae</taxon>
        <taxon>Agaricales</taxon>
        <taxon>Agaricales incertae sedis</taxon>
        <taxon>Dendrothele</taxon>
    </lineage>
</organism>
<dbReference type="EMBL" id="ML179136">
    <property type="protein sequence ID" value="THU98435.1"/>
    <property type="molecule type" value="Genomic_DNA"/>
</dbReference>
<feature type="transmembrane region" description="Helical" evidence="2">
    <location>
        <begin position="212"/>
        <end position="235"/>
    </location>
</feature>
<feature type="transmembrane region" description="Helical" evidence="2">
    <location>
        <begin position="12"/>
        <end position="35"/>
    </location>
</feature>
<sequence>MASIALDRAYLTAIWLETLFYGINLSLFVSYMAITKFKRRGRPMHKLIVITAILMFLLSTTHVSLGFYRLIEGFIVLRDEAGGPGAFFSDVSIPANVAKVTIHTINSVLGDSIMVWRCFHVWSRSWRMSMAPILLIIASAVCGFGQSVIFANGKTIHTAFQSQLARWNGSVFTLSLVTNVVVTVLIGCRIWYLSRQYADMNLPTTLKYRRILLIVVESGAVYSSALIIEITLYFLDNNAFYIIYDPIAQLTAIVPTTIIVLTSLGLTSNDLATQETKRASHALESRPQFAVGAGRRGRMNTMSLFTSTVPHDENDENTNSLSTNQPFSQDSDKKIALGQLHSQSNSQLDSDLEKGKAREMDRRVRMEMR</sequence>
<feature type="transmembrane region" description="Helical" evidence="2">
    <location>
        <begin position="171"/>
        <end position="192"/>
    </location>
</feature>
<keyword evidence="2" id="KW-0472">Membrane</keyword>
<feature type="compositionally biased region" description="Polar residues" evidence="1">
    <location>
        <begin position="340"/>
        <end position="349"/>
    </location>
</feature>
<gene>
    <name evidence="3" type="ORF">K435DRAFT_964962</name>
</gene>